<gene>
    <name evidence="1" type="ORF">GWK48_07595</name>
</gene>
<dbReference type="EMBL" id="CP049074">
    <property type="protein sequence ID" value="QKR00257.1"/>
    <property type="molecule type" value="Genomic_DNA"/>
</dbReference>
<accession>A0A6N0NVL4</accession>
<proteinExistence type="predicted"/>
<keyword evidence="2" id="KW-1185">Reference proteome</keyword>
<dbReference type="Proteomes" id="UP000509301">
    <property type="component" value="Chromosome"/>
</dbReference>
<sequence length="73" mass="8363">MEFTDKIQEKDLAKTFEYISKYLDNDAINIRYEKYNDVRSKALSTAGGFVNLIVPIIDPLPRSIPQIGLKKNT</sequence>
<evidence type="ECO:0000313" key="2">
    <source>
        <dbReference type="Proteomes" id="UP000509301"/>
    </source>
</evidence>
<dbReference type="GeneID" id="55641802"/>
<evidence type="ECO:0000313" key="1">
    <source>
        <dbReference type="EMBL" id="QKR00257.1"/>
    </source>
</evidence>
<protein>
    <submittedName>
        <fullName evidence="1">Uncharacterized protein</fullName>
    </submittedName>
</protein>
<name>A0A6N0NVL4_9CREN</name>
<dbReference type="KEGG" id="mten:GWK48_07595"/>
<dbReference type="AlphaFoldDB" id="A0A6N0NVL4"/>
<reference evidence="1 2" key="1">
    <citation type="submission" date="2020-02" db="EMBL/GenBank/DDBJ databases">
        <title>Comparative genome analysis reveals the metabolism and evolution of the thermophilic archaeal genus Metallosphaera.</title>
        <authorList>
            <person name="Jiang C."/>
        </authorList>
    </citation>
    <scope>NUCLEOTIDE SEQUENCE [LARGE SCALE GENOMIC DNA]</scope>
    <source>
        <strain evidence="1 2">Ric-A</strain>
    </source>
</reference>
<dbReference type="RefSeq" id="WP_174631060.1">
    <property type="nucleotide sequence ID" value="NZ_CP049074.1"/>
</dbReference>
<organism evidence="1 2">
    <name type="scientific">Metallosphaera tengchongensis</name>
    <dbReference type="NCBI Taxonomy" id="1532350"/>
    <lineage>
        <taxon>Archaea</taxon>
        <taxon>Thermoproteota</taxon>
        <taxon>Thermoprotei</taxon>
        <taxon>Sulfolobales</taxon>
        <taxon>Sulfolobaceae</taxon>
        <taxon>Metallosphaera</taxon>
    </lineage>
</organism>